<keyword evidence="1" id="KW-0812">Transmembrane</keyword>
<accession>A0A917KJF3</accession>
<feature type="transmembrane region" description="Helical" evidence="1">
    <location>
        <begin position="40"/>
        <end position="60"/>
    </location>
</feature>
<organism evidence="2 3">
    <name type="scientific">Neoroseomonas lacus</name>
    <dbReference type="NCBI Taxonomy" id="287609"/>
    <lineage>
        <taxon>Bacteria</taxon>
        <taxon>Pseudomonadati</taxon>
        <taxon>Pseudomonadota</taxon>
        <taxon>Alphaproteobacteria</taxon>
        <taxon>Acetobacterales</taxon>
        <taxon>Acetobacteraceae</taxon>
        <taxon>Neoroseomonas</taxon>
    </lineage>
</organism>
<dbReference type="Proteomes" id="UP000661507">
    <property type="component" value="Unassembled WGS sequence"/>
</dbReference>
<keyword evidence="1" id="KW-1133">Transmembrane helix</keyword>
<keyword evidence="3" id="KW-1185">Reference proteome</keyword>
<reference evidence="2" key="2">
    <citation type="submission" date="2020-09" db="EMBL/GenBank/DDBJ databases">
        <authorList>
            <person name="Sun Q."/>
            <person name="Zhou Y."/>
        </authorList>
    </citation>
    <scope>NUCLEOTIDE SEQUENCE</scope>
    <source>
        <strain evidence="2">CGMCC 1.3617</strain>
    </source>
</reference>
<comment type="caution">
    <text evidence="2">The sequence shown here is derived from an EMBL/GenBank/DDBJ whole genome shotgun (WGS) entry which is preliminary data.</text>
</comment>
<dbReference type="EMBL" id="BMKW01000005">
    <property type="protein sequence ID" value="GGJ16794.1"/>
    <property type="molecule type" value="Genomic_DNA"/>
</dbReference>
<feature type="transmembrane region" description="Helical" evidence="1">
    <location>
        <begin position="12"/>
        <end position="34"/>
    </location>
</feature>
<dbReference type="AlphaFoldDB" id="A0A917KJF3"/>
<dbReference type="RefSeq" id="WP_188967402.1">
    <property type="nucleotide sequence ID" value="NZ_BMKW01000005.1"/>
</dbReference>
<proteinExistence type="predicted"/>
<name>A0A917KJF3_9PROT</name>
<sequence>MSLAFGDERPGGAAKVAIGVATVLLAVAAGGLASDGGAGWALPLLVVGPVYAAFVLWVLVRRRVEVRADRPEVVVTRTLCGWAWRRRLGFGCFSGAVCRGVWMRPRGGRPDEGTPEGDAYFIKYEVMLRRGWRALRLDLFNDVDVAEGVARAVAARVGVPAERRQYERRPDGLPVWRGGARGGLA</sequence>
<evidence type="ECO:0000313" key="3">
    <source>
        <dbReference type="Proteomes" id="UP000661507"/>
    </source>
</evidence>
<evidence type="ECO:0000256" key="1">
    <source>
        <dbReference type="SAM" id="Phobius"/>
    </source>
</evidence>
<reference evidence="2" key="1">
    <citation type="journal article" date="2014" name="Int. J. Syst. Evol. Microbiol.">
        <title>Complete genome sequence of Corynebacterium casei LMG S-19264T (=DSM 44701T), isolated from a smear-ripened cheese.</title>
        <authorList>
            <consortium name="US DOE Joint Genome Institute (JGI-PGF)"/>
            <person name="Walter F."/>
            <person name="Albersmeier A."/>
            <person name="Kalinowski J."/>
            <person name="Ruckert C."/>
        </authorList>
    </citation>
    <scope>NUCLEOTIDE SEQUENCE</scope>
    <source>
        <strain evidence="2">CGMCC 1.3617</strain>
    </source>
</reference>
<gene>
    <name evidence="2" type="ORF">GCM10011320_25280</name>
</gene>
<protein>
    <submittedName>
        <fullName evidence="2">Uncharacterized protein</fullName>
    </submittedName>
</protein>
<keyword evidence="1" id="KW-0472">Membrane</keyword>
<evidence type="ECO:0000313" key="2">
    <source>
        <dbReference type="EMBL" id="GGJ16794.1"/>
    </source>
</evidence>